<proteinExistence type="inferred from homology"/>
<evidence type="ECO:0000313" key="14">
    <source>
        <dbReference type="Proteomes" id="UP001648503"/>
    </source>
</evidence>
<evidence type="ECO:0000256" key="8">
    <source>
        <dbReference type="ARBA" id="ARBA00023306"/>
    </source>
</evidence>
<evidence type="ECO:0000256" key="6">
    <source>
        <dbReference type="ARBA" id="ARBA00023054"/>
    </source>
</evidence>
<keyword evidence="3 10" id="KW-0132">Cell division</keyword>
<feature type="region of interest" description="Disordered" evidence="12">
    <location>
        <begin position="1"/>
        <end position="21"/>
    </location>
</feature>
<sequence length="222" mass="24730">MLKLNQKETPPPTCTAAASSVSVQKEDMAGDATVSETLDILHSLLDRLQSGNDAAALRSLMQTMQQTAAARQRVVSEVTDAVQAAVRQTEQAKTQTSASEHQLAQTNHTETLLTLDRTKFAMARLASDLTDTLATAERELKLLQEEAAEVDAQDTQMDESDLCVEKVQARIYSQLGLKLIKNDCGDYSHFITTSKRKNDMQTFEISDEYSQFYYANMIWELI</sequence>
<comment type="similarity">
    <text evidence="1 10">Belongs to the SPC24 family.</text>
</comment>
<dbReference type="PANTHER" id="PTHR22142:SF2">
    <property type="entry name" value="KINETOCHORE PROTEIN SPC24"/>
    <property type="match status" value="1"/>
</dbReference>
<dbReference type="PANTHER" id="PTHR22142">
    <property type="match status" value="1"/>
</dbReference>
<evidence type="ECO:0000256" key="4">
    <source>
        <dbReference type="ARBA" id="ARBA00022776"/>
    </source>
</evidence>
<dbReference type="CDD" id="cd11565">
    <property type="entry name" value="RWD_Spc24"/>
    <property type="match status" value="1"/>
</dbReference>
<comment type="caution">
    <text evidence="13">The sequence shown here is derived from an EMBL/GenBank/DDBJ whole genome shotgun (WGS) entry which is preliminary data.</text>
</comment>
<keyword evidence="4 10" id="KW-0498">Mitosis</keyword>
<feature type="coiled-coil region" evidence="11">
    <location>
        <begin position="126"/>
        <end position="153"/>
    </location>
</feature>
<evidence type="ECO:0000313" key="13">
    <source>
        <dbReference type="EMBL" id="KAH6591369.1"/>
    </source>
</evidence>
<comment type="function">
    <text evidence="10">Acts as a component of the essential kinetochore-associated NDC80 complex, which is required for chromosome segregation and spindle checkpoint activity.</text>
</comment>
<evidence type="ECO:0000256" key="3">
    <source>
        <dbReference type="ARBA" id="ARBA00022618"/>
    </source>
</evidence>
<evidence type="ECO:0000256" key="7">
    <source>
        <dbReference type="ARBA" id="ARBA00023242"/>
    </source>
</evidence>
<dbReference type="EMBL" id="JAFCIX010000410">
    <property type="protein sequence ID" value="KAH6591369.1"/>
    <property type="molecule type" value="Genomic_DNA"/>
</dbReference>
<evidence type="ECO:0000256" key="10">
    <source>
        <dbReference type="RuleBase" id="RU368011"/>
    </source>
</evidence>
<organism evidence="13 14">
    <name type="scientific">Batrachochytrium salamandrivorans</name>
    <dbReference type="NCBI Taxonomy" id="1357716"/>
    <lineage>
        <taxon>Eukaryota</taxon>
        <taxon>Fungi</taxon>
        <taxon>Fungi incertae sedis</taxon>
        <taxon>Chytridiomycota</taxon>
        <taxon>Chytridiomycota incertae sedis</taxon>
        <taxon>Chytridiomycetes</taxon>
        <taxon>Rhizophydiales</taxon>
        <taxon>Rhizophydiales incertae sedis</taxon>
        <taxon>Batrachochytrium</taxon>
    </lineage>
</organism>
<dbReference type="SUPFAM" id="SSF143026">
    <property type="entry name" value="Kinetochore globular domain"/>
    <property type="match status" value="1"/>
</dbReference>
<name>A0ABQ8F6F1_9FUNG</name>
<keyword evidence="9 10" id="KW-0137">Centromere</keyword>
<keyword evidence="7 10" id="KW-0539">Nucleus</keyword>
<reference evidence="13 14" key="1">
    <citation type="submission" date="2021-02" db="EMBL/GenBank/DDBJ databases">
        <title>Variation within the Batrachochytrium salamandrivorans European outbreak.</title>
        <authorList>
            <person name="Kelly M."/>
            <person name="Pasmans F."/>
            <person name="Shea T.P."/>
            <person name="Munoz J.F."/>
            <person name="Carranza S."/>
            <person name="Cuomo C.A."/>
            <person name="Martel A."/>
        </authorList>
    </citation>
    <scope>NUCLEOTIDE SEQUENCE [LARGE SCALE GENOMIC DNA]</scope>
    <source>
        <strain evidence="13 14">AMFP18/2</strain>
    </source>
</reference>
<comment type="subunit">
    <text evidence="10">Component of the NDC80 complex.</text>
</comment>
<evidence type="ECO:0000256" key="2">
    <source>
        <dbReference type="ARBA" id="ARBA00022454"/>
    </source>
</evidence>
<dbReference type="Gene3D" id="3.30.160.430">
    <property type="match status" value="1"/>
</dbReference>
<keyword evidence="5 10" id="KW-0995">Kinetochore</keyword>
<dbReference type="InterPro" id="IPR013252">
    <property type="entry name" value="Ndc80_Spc24"/>
</dbReference>
<keyword evidence="14" id="KW-1185">Reference proteome</keyword>
<dbReference type="Pfam" id="PF08286">
    <property type="entry name" value="Spc24"/>
    <property type="match status" value="1"/>
</dbReference>
<keyword evidence="8 10" id="KW-0131">Cell cycle</keyword>
<keyword evidence="6 11" id="KW-0175">Coiled coil</keyword>
<dbReference type="Proteomes" id="UP001648503">
    <property type="component" value="Unassembled WGS sequence"/>
</dbReference>
<protein>
    <recommendedName>
        <fullName evidence="10">Kinetochore protein Spc24</fullName>
    </recommendedName>
</protein>
<evidence type="ECO:0000256" key="11">
    <source>
        <dbReference type="SAM" id="Coils"/>
    </source>
</evidence>
<comment type="subcellular location">
    <subcellularLocation>
        <location evidence="10">Nucleus</location>
    </subcellularLocation>
    <subcellularLocation>
        <location evidence="10">Chromosome</location>
        <location evidence="10">Centromere</location>
        <location evidence="10">Kinetochore</location>
    </subcellularLocation>
</comment>
<dbReference type="InterPro" id="IPR038066">
    <property type="entry name" value="Spc24_Fungi_globular_sf"/>
</dbReference>
<keyword evidence="2 10" id="KW-0158">Chromosome</keyword>
<evidence type="ECO:0000256" key="5">
    <source>
        <dbReference type="ARBA" id="ARBA00022838"/>
    </source>
</evidence>
<evidence type="ECO:0000256" key="12">
    <source>
        <dbReference type="SAM" id="MobiDB-lite"/>
    </source>
</evidence>
<evidence type="ECO:0000256" key="1">
    <source>
        <dbReference type="ARBA" id="ARBA00007804"/>
    </source>
</evidence>
<gene>
    <name evidence="13" type="ORF">BASA50_008723</name>
</gene>
<accession>A0ABQ8F6F1</accession>
<evidence type="ECO:0000256" key="9">
    <source>
        <dbReference type="ARBA" id="ARBA00023328"/>
    </source>
</evidence>